<name>A0ABQ6I491_9MICO</name>
<keyword evidence="3" id="KW-1185">Reference proteome</keyword>
<keyword evidence="1" id="KW-0812">Transmembrane</keyword>
<comment type="caution">
    <text evidence="2">The sequence shown here is derived from an EMBL/GenBank/DDBJ whole genome shotgun (WGS) entry which is preliminary data.</text>
</comment>
<feature type="transmembrane region" description="Helical" evidence="1">
    <location>
        <begin position="60"/>
        <end position="79"/>
    </location>
</feature>
<reference evidence="3" key="1">
    <citation type="journal article" date="2019" name="Int. J. Syst. Evol. Microbiol.">
        <title>The Global Catalogue of Microorganisms (GCM) 10K type strain sequencing project: providing services to taxonomists for standard genome sequencing and annotation.</title>
        <authorList>
            <consortium name="The Broad Institute Genomics Platform"/>
            <consortium name="The Broad Institute Genome Sequencing Center for Infectious Disease"/>
            <person name="Wu L."/>
            <person name="Ma J."/>
        </authorList>
    </citation>
    <scope>NUCLEOTIDE SEQUENCE [LARGE SCALE GENOMIC DNA]</scope>
    <source>
        <strain evidence="3">NBRC 106348</strain>
    </source>
</reference>
<gene>
    <name evidence="2" type="ORF">GCM10025864_32110</name>
</gene>
<dbReference type="EMBL" id="BSUK01000001">
    <property type="protein sequence ID" value="GMA25452.1"/>
    <property type="molecule type" value="Genomic_DNA"/>
</dbReference>
<feature type="transmembrane region" description="Helical" evidence="1">
    <location>
        <begin position="99"/>
        <end position="116"/>
    </location>
</feature>
<dbReference type="Proteomes" id="UP001157091">
    <property type="component" value="Unassembled WGS sequence"/>
</dbReference>
<evidence type="ECO:0000313" key="3">
    <source>
        <dbReference type="Proteomes" id="UP001157091"/>
    </source>
</evidence>
<organism evidence="2 3">
    <name type="scientific">Luteimicrobium album</name>
    <dbReference type="NCBI Taxonomy" id="1054550"/>
    <lineage>
        <taxon>Bacteria</taxon>
        <taxon>Bacillati</taxon>
        <taxon>Actinomycetota</taxon>
        <taxon>Actinomycetes</taxon>
        <taxon>Micrococcales</taxon>
        <taxon>Luteimicrobium</taxon>
    </lineage>
</organism>
<dbReference type="RefSeq" id="WP_284294046.1">
    <property type="nucleotide sequence ID" value="NZ_BSUK01000001.1"/>
</dbReference>
<evidence type="ECO:0000256" key="1">
    <source>
        <dbReference type="SAM" id="Phobius"/>
    </source>
</evidence>
<keyword evidence="1" id="KW-1133">Transmembrane helix</keyword>
<feature type="transmembrane region" description="Helical" evidence="1">
    <location>
        <begin position="35"/>
        <end position="53"/>
    </location>
</feature>
<accession>A0ABQ6I491</accession>
<sequence>MLLVGAGLAGIVAHGFWLFAAVVLAVVATSSPRTLAAWGLMVYLGVAALTLPHDGWTWRFALLLLGLHVLHVVAAFSLALPSGGQVAVRVLAAPVRRLVAIQVPAQALAAVVLLTLAPGGEAPHLRPVAVVAGAALLVGVVLLVWRWRAPR</sequence>
<protein>
    <submittedName>
        <fullName evidence="2">Uncharacterized protein</fullName>
    </submittedName>
</protein>
<feature type="transmembrane region" description="Helical" evidence="1">
    <location>
        <begin position="128"/>
        <end position="147"/>
    </location>
</feature>
<evidence type="ECO:0000313" key="2">
    <source>
        <dbReference type="EMBL" id="GMA25452.1"/>
    </source>
</evidence>
<proteinExistence type="predicted"/>
<keyword evidence="1" id="KW-0472">Membrane</keyword>